<dbReference type="Proteomes" id="UP000002256">
    <property type="component" value="Chromosome"/>
</dbReference>
<gene>
    <name evidence="1" type="ordered locus">Rleg_1841</name>
</gene>
<evidence type="ECO:0000313" key="1">
    <source>
        <dbReference type="EMBL" id="ACS56125.1"/>
    </source>
</evidence>
<dbReference type="KEGG" id="rlg:Rleg_1841"/>
<reference evidence="1 2" key="1">
    <citation type="journal article" date="2010" name="Stand. Genomic Sci.">
        <title>Complete genome sequence of Rhizobium leguminosarum bv. trifolii strain WSM1325, an effective microsymbiont of annual Mediterranean clovers.</title>
        <authorList>
            <person name="Reeve W."/>
            <person name="O'Hara G."/>
            <person name="Chain P."/>
            <person name="Ardley J."/>
            <person name="Brau L."/>
            <person name="Nandesena K."/>
            <person name="Tiwari R."/>
            <person name="Copeland A."/>
            <person name="Nolan M."/>
            <person name="Han C."/>
            <person name="Brettin T."/>
            <person name="Land M."/>
            <person name="Ovchinikova G."/>
            <person name="Ivanova N."/>
            <person name="Mavromatis K."/>
            <person name="Markowitz V."/>
            <person name="Kyrpides N."/>
            <person name="Melino V."/>
            <person name="Denton M."/>
            <person name="Yates R."/>
            <person name="Howieson J."/>
        </authorList>
    </citation>
    <scope>NUCLEOTIDE SEQUENCE [LARGE SCALE GENOMIC DNA]</scope>
    <source>
        <strain evidence="1 2">WSM1325</strain>
    </source>
</reference>
<protein>
    <recommendedName>
        <fullName evidence="3">DUF4145 domain-containing protein</fullName>
    </recommendedName>
</protein>
<name>C6AX62_RHILS</name>
<organism evidence="1 2">
    <name type="scientific">Rhizobium leguminosarum bv. trifolii (strain WSM1325)</name>
    <dbReference type="NCBI Taxonomy" id="395491"/>
    <lineage>
        <taxon>Bacteria</taxon>
        <taxon>Pseudomonadati</taxon>
        <taxon>Pseudomonadota</taxon>
        <taxon>Alphaproteobacteria</taxon>
        <taxon>Hyphomicrobiales</taxon>
        <taxon>Rhizobiaceae</taxon>
        <taxon>Rhizobium/Agrobacterium group</taxon>
        <taxon>Rhizobium</taxon>
    </lineage>
</organism>
<sequence length="154" mass="17451">MSSQPITDEQVADFRRFLKLLPRSQDLTLIILKGHLLVEEQVWKVISSRLRKPSALKDGRIATYQAICLAEAFCPEDHDLWQSAKKLNKIRNDIAHNVVPPTGLNDRIDDFVDSMGWLNTTMTVREDLFQFALWAIFIAISSLVEDTAAHGSSD</sequence>
<dbReference type="HOGENOM" id="CLU_1702833_0_0_5"/>
<accession>C6AX62</accession>
<proteinExistence type="predicted"/>
<dbReference type="EMBL" id="CP001622">
    <property type="protein sequence ID" value="ACS56125.1"/>
    <property type="molecule type" value="Genomic_DNA"/>
</dbReference>
<evidence type="ECO:0000313" key="2">
    <source>
        <dbReference type="Proteomes" id="UP000002256"/>
    </source>
</evidence>
<evidence type="ECO:0008006" key="3">
    <source>
        <dbReference type="Google" id="ProtNLM"/>
    </source>
</evidence>
<dbReference type="AlphaFoldDB" id="C6AX62"/>